<keyword evidence="2 6" id="KW-0812">Transmembrane</keyword>
<keyword evidence="5" id="KW-1015">Disulfide bond</keyword>
<comment type="subcellular location">
    <subcellularLocation>
        <location evidence="1">Membrane</location>
    </subcellularLocation>
</comment>
<feature type="domain" description="C-type lectin" evidence="7">
    <location>
        <begin position="343"/>
        <end position="472"/>
    </location>
</feature>
<feature type="transmembrane region" description="Helical" evidence="6">
    <location>
        <begin position="243"/>
        <end position="268"/>
    </location>
</feature>
<dbReference type="CDD" id="cd00037">
    <property type="entry name" value="CLECT"/>
    <property type="match status" value="2"/>
</dbReference>
<evidence type="ECO:0000256" key="4">
    <source>
        <dbReference type="ARBA" id="ARBA00023136"/>
    </source>
</evidence>
<dbReference type="SMART" id="SM00034">
    <property type="entry name" value="CLECT"/>
    <property type="match status" value="4"/>
</dbReference>
<dbReference type="PROSITE" id="PS50262">
    <property type="entry name" value="G_PROTEIN_RECEP_F1_2"/>
    <property type="match status" value="1"/>
</dbReference>
<dbReference type="InterPro" id="IPR050111">
    <property type="entry name" value="C-type_lectin/snaclec_domain"/>
</dbReference>
<feature type="non-terminal residue" evidence="9">
    <location>
        <position position="961"/>
    </location>
</feature>
<dbReference type="CDD" id="cd00637">
    <property type="entry name" value="7tm_classA_rhodopsin-like"/>
    <property type="match status" value="1"/>
</dbReference>
<dbReference type="AlphaFoldDB" id="A0ABD0LP24"/>
<dbReference type="PROSITE" id="PS00615">
    <property type="entry name" value="C_TYPE_LECTIN_1"/>
    <property type="match status" value="2"/>
</dbReference>
<comment type="caution">
    <text evidence="9">The sequence shown here is derived from an EMBL/GenBank/DDBJ whole genome shotgun (WGS) entry which is preliminary data.</text>
</comment>
<protein>
    <submittedName>
        <fullName evidence="9">Uncharacterized protein</fullName>
    </submittedName>
</protein>
<dbReference type="InterPro" id="IPR016187">
    <property type="entry name" value="CTDL_fold"/>
</dbReference>
<evidence type="ECO:0000256" key="5">
    <source>
        <dbReference type="ARBA" id="ARBA00023157"/>
    </source>
</evidence>
<evidence type="ECO:0000313" key="10">
    <source>
        <dbReference type="Proteomes" id="UP001519460"/>
    </source>
</evidence>
<evidence type="ECO:0000259" key="7">
    <source>
        <dbReference type="PROSITE" id="PS50041"/>
    </source>
</evidence>
<dbReference type="InterPro" id="IPR016186">
    <property type="entry name" value="C-type_lectin-like/link_sf"/>
</dbReference>
<feature type="domain" description="C-type lectin" evidence="7">
    <location>
        <begin position="830"/>
        <end position="956"/>
    </location>
</feature>
<feature type="transmembrane region" description="Helical" evidence="6">
    <location>
        <begin position="289"/>
        <end position="311"/>
    </location>
</feature>
<feature type="transmembrane region" description="Helical" evidence="6">
    <location>
        <begin position="95"/>
        <end position="116"/>
    </location>
</feature>
<evidence type="ECO:0000256" key="6">
    <source>
        <dbReference type="SAM" id="Phobius"/>
    </source>
</evidence>
<reference evidence="9 10" key="1">
    <citation type="journal article" date="2023" name="Sci. Data">
        <title>Genome assembly of the Korean intertidal mud-creeper Batillaria attramentaria.</title>
        <authorList>
            <person name="Patra A.K."/>
            <person name="Ho P.T."/>
            <person name="Jun S."/>
            <person name="Lee S.J."/>
            <person name="Kim Y."/>
            <person name="Won Y.J."/>
        </authorList>
    </citation>
    <scope>NUCLEOTIDE SEQUENCE [LARGE SCALE GENOMIC DNA]</scope>
    <source>
        <strain evidence="9">Wonlab-2016</strain>
    </source>
</reference>
<sequence>MNGTSLQDNTTENWAGNSTYQAKVPDGCIVVQRTVADFIPWDNPDNIVSREVEEITVGIVSNVMLHVLFIFFCAPTNIINMIVFYKHGLKERINFCVFILALIDFLFMLQAFLLYLDSPIILLRRLLGYPSSGSKILMFLNQINFHGLYGLLWSSHFVSTLIACERCYCIVNPLRANSVLKTRTTAIIVGVACPVITGGYFFCSGKWTFRCIYDPVLNTTSIELYPFDFYLQNPVFVDTLQGYVYGLGMPLLFMVVVMSCTVVTVVKLRKLSAWREQASSATIVSARDLALTRMLVGTSILFIVCSLPNLLRNATLLIIPDLNAGGSLSQEITTQCPDGWLAWQDFCYLFVNSTTVTWSQAGDECAARRAHLLRVETSDEYEFVKKGLLLNPSDAYWTALNDLPLNQPPNSNKVQGTGVFLWGSDEYTDDSVVKQHWDREPDNTDFKDCVVIGMQGTMAVNDCAKRHGYICQVTKQTSEDCPMTDNYWWQPGVDGTTCYFYSNVSSWQQLVTWDQARKVCEAMTPFTGDTSRKAVMLAITSQDTKTFLAEQLPFQANTRQQYWTGLNDKNTEGSFQWAGNEAGYALQTYGTFLAEQLPFQANTRQQYWTGLNDKNTEGSFQWAGNEGTQYDAQYVNWRVEPNNLGGKEFCGALLPKGEWNDRNCDDKLNFACRLSLPDKPQEWNMGCGSWTRAGHKCMYVYSAPTKTWQDARSYCQAMNGDLMKFDNEDDTLWLKIQSSTTVMTLPGYWIGLNDIEVENTFRWADGSWADGYLLDWDVEPNNFARYGRFQQDCAVMAVDGNFIDISCNKQKAGTICEEATDACAQGWQNYQGHCYLLDATYRLKSEAQGFCHDQSATGTARLFALNTQDEKTWLVTQIGKVDNRPYAFWSDLTDQQLEGDWHWAMDADDDPVAIQKLVTWTNEPNNFLGNEDCVMVDMNGHLNDANCASKTGFVCQRDLHS</sequence>
<keyword evidence="10" id="KW-1185">Reference proteome</keyword>
<dbReference type="SUPFAM" id="SSF81321">
    <property type="entry name" value="Family A G protein-coupled receptor-like"/>
    <property type="match status" value="1"/>
</dbReference>
<feature type="domain" description="G-protein coupled receptors family 1 profile" evidence="8">
    <location>
        <begin position="76"/>
        <end position="308"/>
    </location>
</feature>
<dbReference type="Pfam" id="PF00059">
    <property type="entry name" value="Lectin_C"/>
    <property type="match status" value="5"/>
</dbReference>
<accession>A0ABD0LP24</accession>
<dbReference type="EMBL" id="JACVVK020000035">
    <property type="protein sequence ID" value="KAK7500748.1"/>
    <property type="molecule type" value="Genomic_DNA"/>
</dbReference>
<evidence type="ECO:0000256" key="1">
    <source>
        <dbReference type="ARBA" id="ARBA00004370"/>
    </source>
</evidence>
<dbReference type="Proteomes" id="UP001519460">
    <property type="component" value="Unassembled WGS sequence"/>
</dbReference>
<evidence type="ECO:0000256" key="3">
    <source>
        <dbReference type="ARBA" id="ARBA00022989"/>
    </source>
</evidence>
<dbReference type="PROSITE" id="PS50041">
    <property type="entry name" value="C_TYPE_LECTIN_2"/>
    <property type="match status" value="4"/>
</dbReference>
<dbReference type="Gene3D" id="3.10.100.10">
    <property type="entry name" value="Mannose-Binding Protein A, subunit A"/>
    <property type="match status" value="5"/>
</dbReference>
<feature type="domain" description="C-type lectin" evidence="7">
    <location>
        <begin position="693"/>
        <end position="811"/>
    </location>
</feature>
<feature type="transmembrane region" description="Helical" evidence="6">
    <location>
        <begin position="136"/>
        <end position="163"/>
    </location>
</feature>
<feature type="domain" description="C-type lectin" evidence="7">
    <location>
        <begin position="494"/>
        <end position="673"/>
    </location>
</feature>
<dbReference type="InterPro" id="IPR001304">
    <property type="entry name" value="C-type_lectin-like"/>
</dbReference>
<keyword evidence="4 6" id="KW-0472">Membrane</keyword>
<proteinExistence type="predicted"/>
<dbReference type="InterPro" id="IPR018378">
    <property type="entry name" value="C-type_lectin_CS"/>
</dbReference>
<evidence type="ECO:0000313" key="9">
    <source>
        <dbReference type="EMBL" id="KAK7500748.1"/>
    </source>
</evidence>
<organism evidence="9 10">
    <name type="scientific">Batillaria attramentaria</name>
    <dbReference type="NCBI Taxonomy" id="370345"/>
    <lineage>
        <taxon>Eukaryota</taxon>
        <taxon>Metazoa</taxon>
        <taxon>Spiralia</taxon>
        <taxon>Lophotrochozoa</taxon>
        <taxon>Mollusca</taxon>
        <taxon>Gastropoda</taxon>
        <taxon>Caenogastropoda</taxon>
        <taxon>Sorbeoconcha</taxon>
        <taxon>Cerithioidea</taxon>
        <taxon>Batillariidae</taxon>
        <taxon>Batillaria</taxon>
    </lineage>
</organism>
<feature type="transmembrane region" description="Helical" evidence="6">
    <location>
        <begin position="184"/>
        <end position="202"/>
    </location>
</feature>
<dbReference type="InterPro" id="IPR017452">
    <property type="entry name" value="GPCR_Rhodpsn_7TM"/>
</dbReference>
<evidence type="ECO:0000259" key="8">
    <source>
        <dbReference type="PROSITE" id="PS50262"/>
    </source>
</evidence>
<dbReference type="Gene3D" id="1.20.1070.10">
    <property type="entry name" value="Rhodopsin 7-helix transmembrane proteins"/>
    <property type="match status" value="1"/>
</dbReference>
<dbReference type="PANTHER" id="PTHR22803">
    <property type="entry name" value="MANNOSE, PHOSPHOLIPASE, LECTIN RECEPTOR RELATED"/>
    <property type="match status" value="1"/>
</dbReference>
<feature type="transmembrane region" description="Helical" evidence="6">
    <location>
        <begin position="63"/>
        <end position="83"/>
    </location>
</feature>
<gene>
    <name evidence="9" type="ORF">BaRGS_00007992</name>
</gene>
<keyword evidence="3 6" id="KW-1133">Transmembrane helix</keyword>
<evidence type="ECO:0000256" key="2">
    <source>
        <dbReference type="ARBA" id="ARBA00022692"/>
    </source>
</evidence>
<dbReference type="SUPFAM" id="SSF56436">
    <property type="entry name" value="C-type lectin-like"/>
    <property type="match status" value="5"/>
</dbReference>
<name>A0ABD0LP24_9CAEN</name>
<dbReference type="GO" id="GO:0016020">
    <property type="term" value="C:membrane"/>
    <property type="evidence" value="ECO:0007669"/>
    <property type="project" value="UniProtKB-SubCell"/>
</dbReference>